<evidence type="ECO:0000256" key="3">
    <source>
        <dbReference type="ARBA" id="ARBA00023002"/>
    </source>
</evidence>
<dbReference type="PANTHER" id="PTHR43976:SF16">
    <property type="entry name" value="SHORT-CHAIN DEHYDROGENASE_REDUCTASE FAMILY PROTEIN"/>
    <property type="match status" value="1"/>
</dbReference>
<dbReference type="PRINTS" id="PR00080">
    <property type="entry name" value="SDRFAMILY"/>
</dbReference>
<dbReference type="PANTHER" id="PTHR43976">
    <property type="entry name" value="SHORT CHAIN DEHYDROGENASE"/>
    <property type="match status" value="1"/>
</dbReference>
<name>A0ABP1DYN3_9APHY</name>
<dbReference type="InterPro" id="IPR051911">
    <property type="entry name" value="SDR_oxidoreductase"/>
</dbReference>
<dbReference type="InterPro" id="IPR036291">
    <property type="entry name" value="NAD(P)-bd_dom_sf"/>
</dbReference>
<dbReference type="SUPFAM" id="SSF51735">
    <property type="entry name" value="NAD(P)-binding Rossmann-fold domains"/>
    <property type="match status" value="1"/>
</dbReference>
<dbReference type="PROSITE" id="PS00061">
    <property type="entry name" value="ADH_SHORT"/>
    <property type="match status" value="1"/>
</dbReference>
<evidence type="ECO:0008006" key="7">
    <source>
        <dbReference type="Google" id="ProtNLM"/>
    </source>
</evidence>
<dbReference type="Pfam" id="PF00106">
    <property type="entry name" value="adh_short"/>
    <property type="match status" value="1"/>
</dbReference>
<dbReference type="Proteomes" id="UP001497453">
    <property type="component" value="Chromosome 7"/>
</dbReference>
<keyword evidence="2" id="KW-0521">NADP</keyword>
<dbReference type="PRINTS" id="PR00081">
    <property type="entry name" value="GDHRDH"/>
</dbReference>
<dbReference type="EMBL" id="OZ037950">
    <property type="protein sequence ID" value="CAL1712892.1"/>
    <property type="molecule type" value="Genomic_DNA"/>
</dbReference>
<reference evidence="6" key="1">
    <citation type="submission" date="2024-04" db="EMBL/GenBank/DDBJ databases">
        <authorList>
            <person name="Shaw F."/>
            <person name="Minotto A."/>
        </authorList>
    </citation>
    <scope>NUCLEOTIDE SEQUENCE [LARGE SCALE GENOMIC DNA]</scope>
</reference>
<protein>
    <recommendedName>
        <fullName evidence="7">NAD-P-binding protein</fullName>
    </recommendedName>
</protein>
<keyword evidence="3" id="KW-0560">Oxidoreductase</keyword>
<dbReference type="InterPro" id="IPR002347">
    <property type="entry name" value="SDR_fam"/>
</dbReference>
<sequence length="284" mass="31082">MSNPRVWFITGASSGFGREMTELVLKKGEIAVATARKPETLDYLKAKYPQSQLLTLKLDVSKAQEIKEAFAKVKKVFGRLDVVFNNAAWGVMGEVEGTPEDVARTMFDTDFWGASNVSLEAVKFFREVNKPVGGRLIVTSSEAGLHAIPGIGFYAASKHALEGVTKALAQELNPEWNIKVTILEPGGFRTKGVPKLVDLTYKHPAYTKSTLPSVAMVAYLSNGEPQGADTSKAVQRIHDLSVEPEPSLRFPLGKDSVEMARGEAESILKDAARYESWSEGLEFD</sequence>
<evidence type="ECO:0000256" key="4">
    <source>
        <dbReference type="RuleBase" id="RU000363"/>
    </source>
</evidence>
<proteinExistence type="inferred from homology"/>
<keyword evidence="6" id="KW-1185">Reference proteome</keyword>
<organism evidence="5 6">
    <name type="scientific">Somion occarium</name>
    <dbReference type="NCBI Taxonomy" id="3059160"/>
    <lineage>
        <taxon>Eukaryota</taxon>
        <taxon>Fungi</taxon>
        <taxon>Dikarya</taxon>
        <taxon>Basidiomycota</taxon>
        <taxon>Agaricomycotina</taxon>
        <taxon>Agaricomycetes</taxon>
        <taxon>Polyporales</taxon>
        <taxon>Cerrenaceae</taxon>
        <taxon>Somion</taxon>
    </lineage>
</organism>
<evidence type="ECO:0000313" key="6">
    <source>
        <dbReference type="Proteomes" id="UP001497453"/>
    </source>
</evidence>
<dbReference type="Gene3D" id="3.40.50.720">
    <property type="entry name" value="NAD(P)-binding Rossmann-like Domain"/>
    <property type="match status" value="1"/>
</dbReference>
<dbReference type="InterPro" id="IPR020904">
    <property type="entry name" value="Sc_DH/Rdtase_CS"/>
</dbReference>
<evidence type="ECO:0000313" key="5">
    <source>
        <dbReference type="EMBL" id="CAL1712892.1"/>
    </source>
</evidence>
<accession>A0ABP1DYN3</accession>
<comment type="similarity">
    <text evidence="1 4">Belongs to the short-chain dehydrogenases/reductases (SDR) family.</text>
</comment>
<evidence type="ECO:0000256" key="1">
    <source>
        <dbReference type="ARBA" id="ARBA00006484"/>
    </source>
</evidence>
<gene>
    <name evidence="5" type="ORF">GFSPODELE1_LOCUS9049</name>
</gene>
<evidence type="ECO:0000256" key="2">
    <source>
        <dbReference type="ARBA" id="ARBA00022857"/>
    </source>
</evidence>